<reference evidence="2" key="1">
    <citation type="submission" date="2013-09" db="EMBL/GenBank/DDBJ databases">
        <title>The Genome Sequence of Anopheles maculatus species B.</title>
        <authorList>
            <consortium name="The Broad Institute Genomics Platform"/>
            <person name="Neafsey D.E."/>
            <person name="Besansky N."/>
            <person name="Howell P."/>
            <person name="Walton C."/>
            <person name="Young S.K."/>
            <person name="Zeng Q."/>
            <person name="Gargeya S."/>
            <person name="Fitzgerald M."/>
            <person name="Haas B."/>
            <person name="Abouelleil A."/>
            <person name="Allen A.W."/>
            <person name="Alvarado L."/>
            <person name="Arachchi H.M."/>
            <person name="Berlin A.M."/>
            <person name="Chapman S.B."/>
            <person name="Gainer-Dewar J."/>
            <person name="Goldberg J."/>
            <person name="Griggs A."/>
            <person name="Gujja S."/>
            <person name="Hansen M."/>
            <person name="Howarth C."/>
            <person name="Imamovic A."/>
            <person name="Ireland A."/>
            <person name="Larimer J."/>
            <person name="McCowan C."/>
            <person name="Murphy C."/>
            <person name="Pearson M."/>
            <person name="Poon T.W."/>
            <person name="Priest M."/>
            <person name="Roberts A."/>
            <person name="Saif S."/>
            <person name="Shea T."/>
            <person name="Sisk P."/>
            <person name="Sykes S."/>
            <person name="Wortman J."/>
            <person name="Nusbaum C."/>
            <person name="Birren B."/>
        </authorList>
    </citation>
    <scope>NUCLEOTIDE SEQUENCE [LARGE SCALE GENOMIC DNA]</scope>
    <source>
        <strain evidence="2">maculatus3</strain>
    </source>
</reference>
<keyword evidence="2" id="KW-1185">Reference proteome</keyword>
<dbReference type="VEuPathDB" id="VectorBase:AMAM019256"/>
<accession>A0A182T444</accession>
<organism evidence="1 2">
    <name type="scientific">Anopheles maculatus</name>
    <dbReference type="NCBI Taxonomy" id="74869"/>
    <lineage>
        <taxon>Eukaryota</taxon>
        <taxon>Metazoa</taxon>
        <taxon>Ecdysozoa</taxon>
        <taxon>Arthropoda</taxon>
        <taxon>Hexapoda</taxon>
        <taxon>Insecta</taxon>
        <taxon>Pterygota</taxon>
        <taxon>Neoptera</taxon>
        <taxon>Endopterygota</taxon>
        <taxon>Diptera</taxon>
        <taxon>Nematocera</taxon>
        <taxon>Culicoidea</taxon>
        <taxon>Culicidae</taxon>
        <taxon>Anophelinae</taxon>
        <taxon>Anopheles</taxon>
        <taxon>Anopheles maculatus group</taxon>
    </lineage>
</organism>
<dbReference type="AlphaFoldDB" id="A0A182T444"/>
<evidence type="ECO:0000313" key="1">
    <source>
        <dbReference type="EnsemblMetazoa" id="AMAM019256-PA"/>
    </source>
</evidence>
<protein>
    <submittedName>
        <fullName evidence="1">Uncharacterized protein</fullName>
    </submittedName>
</protein>
<sequence>MALHLAALKEVVLTSEHAVQTATFRDIRDPLVIESGTIPKFSQELYKKLPTVSDLTIDRLGIVQLFVRPSLLHLSAVGNAIENVVLDSEASVFSMLTLICRITS</sequence>
<dbReference type="Proteomes" id="UP000075901">
    <property type="component" value="Unassembled WGS sequence"/>
</dbReference>
<reference evidence="1" key="2">
    <citation type="submission" date="2020-05" db="UniProtKB">
        <authorList>
            <consortium name="EnsemblMetazoa"/>
        </authorList>
    </citation>
    <scope>IDENTIFICATION</scope>
    <source>
        <strain evidence="1">maculatus3</strain>
    </source>
</reference>
<dbReference type="EnsemblMetazoa" id="AMAM019256-RA">
    <property type="protein sequence ID" value="AMAM019256-PA"/>
    <property type="gene ID" value="AMAM019256"/>
</dbReference>
<name>A0A182T444_9DIPT</name>
<evidence type="ECO:0000313" key="2">
    <source>
        <dbReference type="Proteomes" id="UP000075901"/>
    </source>
</evidence>
<proteinExistence type="predicted"/>